<keyword evidence="2" id="KW-1185">Reference proteome</keyword>
<evidence type="ECO:0000313" key="1">
    <source>
        <dbReference type="EMBL" id="KJU85490.1"/>
    </source>
</evidence>
<dbReference type="CDD" id="cd02440">
    <property type="entry name" value="AdoMet_MTases"/>
    <property type="match status" value="1"/>
</dbReference>
<dbReference type="AlphaFoldDB" id="A0A0F3GU62"/>
<evidence type="ECO:0000313" key="2">
    <source>
        <dbReference type="Proteomes" id="UP000033423"/>
    </source>
</evidence>
<keyword evidence="1" id="KW-0808">Transferase</keyword>
<comment type="caution">
    <text evidence="1">The sequence shown here is derived from an EMBL/GenBank/DDBJ whole genome shotgun (WGS) entry which is preliminary data.</text>
</comment>
<dbReference type="GO" id="GO:0032259">
    <property type="term" value="P:methylation"/>
    <property type="evidence" value="ECO:0007669"/>
    <property type="project" value="UniProtKB-KW"/>
</dbReference>
<dbReference type="SUPFAM" id="SSF53335">
    <property type="entry name" value="S-adenosyl-L-methionine-dependent methyltransferases"/>
    <property type="match status" value="1"/>
</dbReference>
<organism evidence="1 2">
    <name type="scientific">Candidatus Magnetobacterium bavaricum</name>
    <dbReference type="NCBI Taxonomy" id="29290"/>
    <lineage>
        <taxon>Bacteria</taxon>
        <taxon>Pseudomonadati</taxon>
        <taxon>Nitrospirota</taxon>
        <taxon>Thermodesulfovibrionia</taxon>
        <taxon>Thermodesulfovibrionales</taxon>
        <taxon>Candidatus Magnetobacteriaceae</taxon>
        <taxon>Candidatus Magnetobacterium</taxon>
    </lineage>
</organism>
<dbReference type="GO" id="GO:0008168">
    <property type="term" value="F:methyltransferase activity"/>
    <property type="evidence" value="ECO:0007669"/>
    <property type="project" value="UniProtKB-KW"/>
</dbReference>
<dbReference type="EMBL" id="LACI01001002">
    <property type="protein sequence ID" value="KJU85490.1"/>
    <property type="molecule type" value="Genomic_DNA"/>
</dbReference>
<gene>
    <name evidence="1" type="ORF">MBAV_002316</name>
</gene>
<dbReference type="Gene3D" id="3.40.50.150">
    <property type="entry name" value="Vaccinia Virus protein VP39"/>
    <property type="match status" value="1"/>
</dbReference>
<protein>
    <submittedName>
        <fullName evidence="1">Methyltransferase type 12</fullName>
    </submittedName>
</protein>
<name>A0A0F3GU62_9BACT</name>
<proteinExistence type="predicted"/>
<dbReference type="InterPro" id="IPR029063">
    <property type="entry name" value="SAM-dependent_MTases_sf"/>
</dbReference>
<keyword evidence="1" id="KW-0489">Methyltransferase</keyword>
<accession>A0A0F3GU62</accession>
<dbReference type="Proteomes" id="UP000033423">
    <property type="component" value="Unassembled WGS sequence"/>
</dbReference>
<sequence>MDINPGLIAKAKENHPDTRFMVFDAEETELTEDFDYIFLCGVFNLKVEGLQETIKSVLRRLFKHCRKTLVFNGLSAHNPVQSYELFYVYPETLVNFALSVLSPSISLRHDRLSYDFFLFINKC</sequence>
<reference evidence="1 2" key="1">
    <citation type="submission" date="2015-02" db="EMBL/GenBank/DDBJ databases">
        <title>Single-cell genomics of uncultivated deep-branching MTB reveals a conserved set of magnetosome genes.</title>
        <authorList>
            <person name="Kolinko S."/>
            <person name="Richter M."/>
            <person name="Glockner F.O."/>
            <person name="Brachmann A."/>
            <person name="Schuler D."/>
        </authorList>
    </citation>
    <scope>NUCLEOTIDE SEQUENCE [LARGE SCALE GENOMIC DNA]</scope>
    <source>
        <strain evidence="1">TM-1</strain>
    </source>
</reference>